<reference evidence="12" key="1">
    <citation type="journal article" date="2023" name="Genome Biol. Evol.">
        <title>Long-read-based Genome Assembly of Drosophila gunungcola Reveals Fewer Chemosensory Genes in Flower-breeding Species.</title>
        <authorList>
            <person name="Negi A."/>
            <person name="Liao B.Y."/>
            <person name="Yeh S.D."/>
        </authorList>
    </citation>
    <scope>NUCLEOTIDE SEQUENCE</scope>
    <source>
        <strain evidence="12">Sukarami</strain>
    </source>
</reference>
<feature type="compositionally biased region" description="Basic and acidic residues" evidence="11">
    <location>
        <begin position="73"/>
        <end position="83"/>
    </location>
</feature>
<proteinExistence type="inferred from homology"/>
<evidence type="ECO:0000313" key="13">
    <source>
        <dbReference type="Proteomes" id="UP001059596"/>
    </source>
</evidence>
<feature type="region of interest" description="Disordered" evidence="11">
    <location>
        <begin position="242"/>
        <end position="387"/>
    </location>
</feature>
<dbReference type="PANTHER" id="PTHR34930">
    <property type="entry name" value="GEO05313P1"/>
    <property type="match status" value="1"/>
</dbReference>
<dbReference type="AlphaFoldDB" id="A0A9P9YXH9"/>
<dbReference type="Pfam" id="PF17054">
    <property type="entry name" value="JUPITER"/>
    <property type="match status" value="2"/>
</dbReference>
<evidence type="ECO:0000256" key="7">
    <source>
        <dbReference type="ARBA" id="ARBA00022553"/>
    </source>
</evidence>
<evidence type="ECO:0000313" key="12">
    <source>
        <dbReference type="EMBL" id="KAI8044913.1"/>
    </source>
</evidence>
<dbReference type="PANTHER" id="PTHR34930:SF2">
    <property type="entry name" value="MICROTUBULE-ASSOCIATED PROTEIN JUPITER"/>
    <property type="match status" value="1"/>
</dbReference>
<organism evidence="12 13">
    <name type="scientific">Drosophila gunungcola</name>
    <name type="common">fruit fly</name>
    <dbReference type="NCBI Taxonomy" id="103775"/>
    <lineage>
        <taxon>Eukaryota</taxon>
        <taxon>Metazoa</taxon>
        <taxon>Ecdysozoa</taxon>
        <taxon>Arthropoda</taxon>
        <taxon>Hexapoda</taxon>
        <taxon>Insecta</taxon>
        <taxon>Pterygota</taxon>
        <taxon>Neoptera</taxon>
        <taxon>Endopterygota</taxon>
        <taxon>Diptera</taxon>
        <taxon>Brachycera</taxon>
        <taxon>Muscomorpha</taxon>
        <taxon>Ephydroidea</taxon>
        <taxon>Drosophilidae</taxon>
        <taxon>Drosophila</taxon>
        <taxon>Sophophora</taxon>
    </lineage>
</organism>
<keyword evidence="10" id="KW-0539">Nucleus</keyword>
<evidence type="ECO:0000256" key="9">
    <source>
        <dbReference type="ARBA" id="ARBA00023212"/>
    </source>
</evidence>
<feature type="region of interest" description="Disordered" evidence="11">
    <location>
        <begin position="215"/>
        <end position="234"/>
    </location>
</feature>
<comment type="caution">
    <text evidence="12">The sequence shown here is derived from an EMBL/GenBank/DDBJ whole genome shotgun (WGS) entry which is preliminary data.</text>
</comment>
<evidence type="ECO:0000256" key="3">
    <source>
        <dbReference type="ARBA" id="ARBA00004186"/>
    </source>
</evidence>
<keyword evidence="7" id="KW-0597">Phosphoprotein</keyword>
<keyword evidence="13" id="KW-1185">Reference proteome</keyword>
<feature type="region of interest" description="Disordered" evidence="11">
    <location>
        <begin position="121"/>
        <end position="155"/>
    </location>
</feature>
<gene>
    <name evidence="12" type="ORF">M5D96_001089</name>
</gene>
<evidence type="ECO:0000256" key="4">
    <source>
        <dbReference type="ARBA" id="ARBA00005344"/>
    </source>
</evidence>
<feature type="compositionally biased region" description="Polar residues" evidence="11">
    <location>
        <begin position="142"/>
        <end position="152"/>
    </location>
</feature>
<evidence type="ECO:0000256" key="1">
    <source>
        <dbReference type="ARBA" id="ARBA00003805"/>
    </source>
</evidence>
<evidence type="ECO:0000256" key="8">
    <source>
        <dbReference type="ARBA" id="ARBA00022701"/>
    </source>
</evidence>
<feature type="compositionally biased region" description="Basic and acidic residues" evidence="11">
    <location>
        <begin position="260"/>
        <end position="275"/>
    </location>
</feature>
<keyword evidence="9" id="KW-0206">Cytoskeleton</keyword>
<keyword evidence="6" id="KW-0963">Cytoplasm</keyword>
<comment type="subcellular location">
    <subcellularLocation>
        <location evidence="3">Cytoplasm</location>
        <location evidence="3">Cytoskeleton</location>
        <location evidence="3">Spindle</location>
    </subcellularLocation>
    <subcellularLocation>
        <location evidence="2">Nucleus</location>
    </subcellularLocation>
</comment>
<feature type="compositionally biased region" description="Low complexity" evidence="11">
    <location>
        <begin position="128"/>
        <end position="141"/>
    </location>
</feature>
<dbReference type="GO" id="GO:0005819">
    <property type="term" value="C:spindle"/>
    <property type="evidence" value="ECO:0007669"/>
    <property type="project" value="UniProtKB-SubCell"/>
</dbReference>
<dbReference type="GO" id="GO:0005634">
    <property type="term" value="C:nucleus"/>
    <property type="evidence" value="ECO:0007669"/>
    <property type="project" value="UniProtKB-SubCell"/>
</dbReference>
<accession>A0A9P9YXH9</accession>
<dbReference type="Proteomes" id="UP001059596">
    <property type="component" value="Chromosome 3R"/>
</dbReference>
<feature type="region of interest" description="Disordered" evidence="11">
    <location>
        <begin position="73"/>
        <end position="106"/>
    </location>
</feature>
<evidence type="ECO:0000256" key="11">
    <source>
        <dbReference type="SAM" id="MobiDB-lite"/>
    </source>
</evidence>
<dbReference type="GO" id="GO:0005874">
    <property type="term" value="C:microtubule"/>
    <property type="evidence" value="ECO:0007669"/>
    <property type="project" value="UniProtKB-KW"/>
</dbReference>
<dbReference type="EMBL" id="JAMKOV010000001">
    <property type="protein sequence ID" value="KAI8044913.1"/>
    <property type="molecule type" value="Genomic_DNA"/>
</dbReference>
<evidence type="ECO:0000256" key="2">
    <source>
        <dbReference type="ARBA" id="ARBA00004123"/>
    </source>
</evidence>
<name>A0A9P9YXH9_9MUSC</name>
<comment type="similarity">
    <text evidence="4">Belongs to the MAP Jupiter family.</text>
</comment>
<evidence type="ECO:0000256" key="6">
    <source>
        <dbReference type="ARBA" id="ARBA00022490"/>
    </source>
</evidence>
<comment type="function">
    <text evidence="1">Binds to all microtubule populations.</text>
</comment>
<dbReference type="InterPro" id="IPR033335">
    <property type="entry name" value="JUPITER"/>
</dbReference>
<keyword evidence="8" id="KW-0493">Microtubule</keyword>
<protein>
    <recommendedName>
        <fullName evidence="5">Microtubule-associated protein Jupiter</fullName>
    </recommendedName>
</protein>
<feature type="compositionally biased region" description="Basic and acidic residues" evidence="11">
    <location>
        <begin position="302"/>
        <end position="316"/>
    </location>
</feature>
<evidence type="ECO:0000256" key="10">
    <source>
        <dbReference type="ARBA" id="ARBA00023242"/>
    </source>
</evidence>
<sequence length="387" mass="41584">MSVYRFFLFCRVLRPPGGGSSDIFGSEMPQTPRNVKNRMVSNIFAAEKDNGVKNNVRQGAHRFYFIGDAPRRGQKTVDSHSRLFGEPSRPITPGKNHMKSSIPFGGQNSEAAAAQKLLTTNGHYNGKSGSVSSASSSVSSSTENLKMNNGSRSGEHRPLIWLTLNSSIVVAGFDFGPSTELSEGTFPHPRSACHRSSFISAQQQVQIPKKTLPLERGSLGTATPMPSAHPTLKTDALSIDKPCRDSEIGDVPADNSTFTESDKVDERTQTCRDSGDNTNQSYSLGNMAGVPDLTEPLGLCPSKDKEEEQECSKLDSRNPITGLGLNGDGVGGLKPRKTKIREGNPVTGEGYKAGGNDFHQRQESSNGGTPVINKNRVPPGGYSSGLW</sequence>
<evidence type="ECO:0000256" key="5">
    <source>
        <dbReference type="ARBA" id="ARBA00021471"/>
    </source>
</evidence>